<keyword evidence="7" id="KW-1185">Reference proteome</keyword>
<dbReference type="OrthoDB" id="8300214at2759"/>
<dbReference type="AlphaFoldDB" id="A0A2T9YMY8"/>
<evidence type="ECO:0000313" key="7">
    <source>
        <dbReference type="Proteomes" id="UP000245383"/>
    </source>
</evidence>
<keyword evidence="3" id="KW-0808">Transferase</keyword>
<evidence type="ECO:0000256" key="3">
    <source>
        <dbReference type="ARBA" id="ARBA00022679"/>
    </source>
</evidence>
<dbReference type="EMBL" id="MBFR01000120">
    <property type="protein sequence ID" value="PVU93681.1"/>
    <property type="molecule type" value="Genomic_DNA"/>
</dbReference>
<keyword evidence="5" id="KW-0443">Lipid metabolism</keyword>
<name>A0A2T9YMY8_9FUNG</name>
<dbReference type="STRING" id="133385.A0A2T9YMY8"/>
<dbReference type="PIRSF" id="PIRSF003085">
    <property type="entry name" value="CMAS"/>
    <property type="match status" value="1"/>
</dbReference>
<keyword evidence="4" id="KW-0949">S-adenosyl-L-methionine</keyword>
<dbReference type="PANTHER" id="PTHR43667">
    <property type="entry name" value="CYCLOPROPANE-FATTY-ACYL-PHOSPHOLIPID SYNTHASE"/>
    <property type="match status" value="1"/>
</dbReference>
<evidence type="ECO:0000256" key="4">
    <source>
        <dbReference type="ARBA" id="ARBA00022691"/>
    </source>
</evidence>
<gene>
    <name evidence="6" type="ORF">BB561_003107</name>
</gene>
<keyword evidence="2" id="KW-0489">Methyltransferase</keyword>
<evidence type="ECO:0008006" key="8">
    <source>
        <dbReference type="Google" id="ProtNLM"/>
    </source>
</evidence>
<dbReference type="Pfam" id="PF02353">
    <property type="entry name" value="CMAS"/>
    <property type="match status" value="1"/>
</dbReference>
<dbReference type="CDD" id="cd02440">
    <property type="entry name" value="AdoMet_MTases"/>
    <property type="match status" value="1"/>
</dbReference>
<dbReference type="GO" id="GO:0032259">
    <property type="term" value="P:methylation"/>
    <property type="evidence" value="ECO:0007669"/>
    <property type="project" value="UniProtKB-KW"/>
</dbReference>
<sequence length="469" mass="53899">MLPTGLTIEAENRKNISSSNHSDEIKQKVNTSLSLKTFLDTINYYIKKKARENFYSALQFIDIGEIHIIDENGTERIFGNSKNSDIKSKITIKNSNFWLQLGCKAKIGIAESYINREIDIENLVGFFEIYILNREHLSTHFSSLKSAIYSFIIKTTISSLNSISDNAKIHYNMGNETFGMFLDETMSYSCGIWNSPSDSLYVSQINKYNQIIKLLGIRSCDRVAEQTGCKVVGLTVSEEQLKMANKRINKNNKDRVLYIICDILKYNSEHAFDKIVSIEMFEHLGIKNFIPFFKKCNELLDKQTGLMYLQTSAMCEQYYDTYKNSCDFISQYIFPGGHLPALSSIAKAIKDATRGSLSIERVDNTPEHYARTLQEWRLEFIKNYNKIKAEKSNSNLFEGKNKGVGLGIETNNTKDNQIFDKSFKNKMEYYFAYCESGFKTRTLSLLQIVITRSLNPMLNGSEFYSKKYL</sequence>
<dbReference type="InterPro" id="IPR029063">
    <property type="entry name" value="SAM-dependent_MTases_sf"/>
</dbReference>
<organism evidence="6 7">
    <name type="scientific">Smittium simulii</name>
    <dbReference type="NCBI Taxonomy" id="133385"/>
    <lineage>
        <taxon>Eukaryota</taxon>
        <taxon>Fungi</taxon>
        <taxon>Fungi incertae sedis</taxon>
        <taxon>Zoopagomycota</taxon>
        <taxon>Kickxellomycotina</taxon>
        <taxon>Harpellomycetes</taxon>
        <taxon>Harpellales</taxon>
        <taxon>Legeriomycetaceae</taxon>
        <taxon>Smittium</taxon>
    </lineage>
</organism>
<evidence type="ECO:0000256" key="2">
    <source>
        <dbReference type="ARBA" id="ARBA00022603"/>
    </source>
</evidence>
<protein>
    <recommendedName>
        <fullName evidence="8">Cyclopropane-fatty-acyl-phospholipid synthase</fullName>
    </recommendedName>
</protein>
<dbReference type="GO" id="GO:0008168">
    <property type="term" value="F:methyltransferase activity"/>
    <property type="evidence" value="ECO:0007669"/>
    <property type="project" value="UniProtKB-KW"/>
</dbReference>
<dbReference type="SUPFAM" id="SSF53335">
    <property type="entry name" value="S-adenosyl-L-methionine-dependent methyltransferases"/>
    <property type="match status" value="1"/>
</dbReference>
<dbReference type="GO" id="GO:0008610">
    <property type="term" value="P:lipid biosynthetic process"/>
    <property type="evidence" value="ECO:0007669"/>
    <property type="project" value="InterPro"/>
</dbReference>
<dbReference type="PANTHER" id="PTHR43667:SF2">
    <property type="entry name" value="FATTY ACID C-METHYL TRANSFERASE"/>
    <property type="match status" value="1"/>
</dbReference>
<dbReference type="Proteomes" id="UP000245383">
    <property type="component" value="Unassembled WGS sequence"/>
</dbReference>
<comment type="caution">
    <text evidence="6">The sequence shown here is derived from an EMBL/GenBank/DDBJ whole genome shotgun (WGS) entry which is preliminary data.</text>
</comment>
<dbReference type="Gene3D" id="3.40.50.150">
    <property type="entry name" value="Vaccinia Virus protein VP39"/>
    <property type="match status" value="1"/>
</dbReference>
<evidence type="ECO:0000256" key="1">
    <source>
        <dbReference type="ARBA" id="ARBA00010815"/>
    </source>
</evidence>
<evidence type="ECO:0000313" key="6">
    <source>
        <dbReference type="EMBL" id="PVU93681.1"/>
    </source>
</evidence>
<accession>A0A2T9YMY8</accession>
<evidence type="ECO:0000256" key="5">
    <source>
        <dbReference type="ARBA" id="ARBA00023098"/>
    </source>
</evidence>
<proteinExistence type="inferred from homology"/>
<dbReference type="InterPro" id="IPR050723">
    <property type="entry name" value="CFA/CMAS"/>
</dbReference>
<dbReference type="InterPro" id="IPR003333">
    <property type="entry name" value="CMAS"/>
</dbReference>
<reference evidence="6 7" key="1">
    <citation type="journal article" date="2018" name="MBio">
        <title>Comparative Genomics Reveals the Core Gene Toolbox for the Fungus-Insect Symbiosis.</title>
        <authorList>
            <person name="Wang Y."/>
            <person name="Stata M."/>
            <person name="Wang W."/>
            <person name="Stajich J.E."/>
            <person name="White M.M."/>
            <person name="Moncalvo J.M."/>
        </authorList>
    </citation>
    <scope>NUCLEOTIDE SEQUENCE [LARGE SCALE GENOMIC DNA]</scope>
    <source>
        <strain evidence="6 7">SWE-8-4</strain>
    </source>
</reference>
<comment type="similarity">
    <text evidence="1">Belongs to the CFA/CMAS family.</text>
</comment>